<protein>
    <recommendedName>
        <fullName evidence="3">Phage tail tube protein</fullName>
    </recommendedName>
</protein>
<gene>
    <name evidence="1" type="ORF">SAMN05216508_10581</name>
</gene>
<evidence type="ECO:0000313" key="1">
    <source>
        <dbReference type="EMBL" id="SFU45002.1"/>
    </source>
</evidence>
<accession>A0A1I7G9A0</accession>
<keyword evidence="2" id="KW-1185">Reference proteome</keyword>
<reference evidence="1 2" key="1">
    <citation type="submission" date="2016-10" db="EMBL/GenBank/DDBJ databases">
        <authorList>
            <person name="de Groot N.N."/>
        </authorList>
    </citation>
    <scope>NUCLEOTIDE SEQUENCE [LARGE SCALE GENOMIC DNA]</scope>
    <source>
        <strain evidence="1 2">KHGC13</strain>
    </source>
</reference>
<organism evidence="1 2">
    <name type="scientific">Eubacterium pyruvativorans</name>
    <dbReference type="NCBI Taxonomy" id="155865"/>
    <lineage>
        <taxon>Bacteria</taxon>
        <taxon>Bacillati</taxon>
        <taxon>Bacillota</taxon>
        <taxon>Clostridia</taxon>
        <taxon>Eubacteriales</taxon>
        <taxon>Eubacteriaceae</taxon>
        <taxon>Eubacterium</taxon>
    </lineage>
</organism>
<dbReference type="RefSeq" id="WP_090470603.1">
    <property type="nucleotide sequence ID" value="NZ_FOWF01000006.1"/>
</dbReference>
<dbReference type="Proteomes" id="UP000198817">
    <property type="component" value="Unassembled WGS sequence"/>
</dbReference>
<name>A0A1I7G9A0_9FIRM</name>
<evidence type="ECO:0000313" key="2">
    <source>
        <dbReference type="Proteomes" id="UP000198817"/>
    </source>
</evidence>
<proteinExistence type="predicted"/>
<dbReference type="AlphaFoldDB" id="A0A1I7G9A0"/>
<evidence type="ECO:0008006" key="3">
    <source>
        <dbReference type="Google" id="ProtNLM"/>
    </source>
</evidence>
<dbReference type="EMBL" id="FPBT01000005">
    <property type="protein sequence ID" value="SFU45002.1"/>
    <property type="molecule type" value="Genomic_DNA"/>
</dbReference>
<sequence>MKTITINGRDILRPNDFTPSREDVYAAEYTTCTGKLIADRIGWKYADMTLSWDTLPQAMLDVLTGMNGEATLAFEDNDGLHTERIIRGRFANIPTRFTGIDGNAAWQNISVEVRFIDVHY</sequence>